<evidence type="ECO:0000256" key="1">
    <source>
        <dbReference type="SAM" id="MobiDB-lite"/>
    </source>
</evidence>
<dbReference type="OrthoDB" id="2375429at2"/>
<feature type="region of interest" description="Disordered" evidence="1">
    <location>
        <begin position="215"/>
        <end position="251"/>
    </location>
</feature>
<evidence type="ECO:0000259" key="2">
    <source>
        <dbReference type="SMART" id="SM00858"/>
    </source>
</evidence>
<dbReference type="CDD" id="cd11614">
    <property type="entry name" value="SAF_CpaB_FlgA_like"/>
    <property type="match status" value="1"/>
</dbReference>
<keyword evidence="4" id="KW-1185">Reference proteome</keyword>
<dbReference type="SMART" id="SM00858">
    <property type="entry name" value="SAF"/>
    <property type="match status" value="1"/>
</dbReference>
<proteinExistence type="predicted"/>
<name>A0A101XTK3_9BACL</name>
<dbReference type="EMBL" id="LPVJ01000003">
    <property type="protein sequence ID" value="KUO97275.1"/>
    <property type="molecule type" value="Genomic_DNA"/>
</dbReference>
<dbReference type="AlphaFoldDB" id="A0A101XTK3"/>
<accession>A0A101XTK3</accession>
<evidence type="ECO:0000313" key="3">
    <source>
        <dbReference type="EMBL" id="KUO97275.1"/>
    </source>
</evidence>
<feature type="compositionally biased region" description="Polar residues" evidence="1">
    <location>
        <begin position="223"/>
        <end position="245"/>
    </location>
</feature>
<organism evidence="3 4">
    <name type="scientific">Ferroacidibacillus organovorans</name>
    <dbReference type="NCBI Taxonomy" id="1765683"/>
    <lineage>
        <taxon>Bacteria</taxon>
        <taxon>Bacillati</taxon>
        <taxon>Bacillota</taxon>
        <taxon>Bacilli</taxon>
        <taxon>Bacillales</taxon>
        <taxon>Alicyclobacillaceae</taxon>
        <taxon>Ferroacidibacillus</taxon>
    </lineage>
</organism>
<reference evidence="3 4" key="1">
    <citation type="submission" date="2015-12" db="EMBL/GenBank/DDBJ databases">
        <title>Draft genome sequence of Acidibacillus ferrooxidans ITV001, isolated from a chalcopyrite acid mine drainage site in Brazil.</title>
        <authorList>
            <person name="Dall'Agnol H."/>
            <person name="Nancucheo I."/>
            <person name="Johnson B."/>
            <person name="Oliveira R."/>
            <person name="Leite L."/>
            <person name="Pylro V."/>
            <person name="Nunes G.L."/>
            <person name="Tzotzos G."/>
            <person name="Fernandes G.R."/>
            <person name="Dutra J."/>
            <person name="Orellana S.C."/>
            <person name="Oliveira G."/>
        </authorList>
    </citation>
    <scope>NUCLEOTIDE SEQUENCE [LARGE SCALE GENOMIC DNA]</scope>
    <source>
        <strain evidence="4">ITV01</strain>
    </source>
</reference>
<dbReference type="Pfam" id="PF08666">
    <property type="entry name" value="SAF"/>
    <property type="match status" value="1"/>
</dbReference>
<dbReference type="InterPro" id="IPR013974">
    <property type="entry name" value="SAF"/>
</dbReference>
<dbReference type="RefSeq" id="WP_067711261.1">
    <property type="nucleotide sequence ID" value="NZ_LPVJ01000003.1"/>
</dbReference>
<protein>
    <recommendedName>
        <fullName evidence="2">SAF domain-containing protein</fullName>
    </recommendedName>
</protein>
<dbReference type="Proteomes" id="UP000053557">
    <property type="component" value="Unassembled WGS sequence"/>
</dbReference>
<sequence>MRKSTLSFVLGLVCAVCAGVIGSVVLLRAANTETVVVATKPLYPYTRIAAADVTTVTVPKTAGITGMATKPDAVVGKYLSFAVPKGDPVTAADLNPSGGSFSTFLTQYTERTGQTGMLLALPVQTPLASVVNPGESIALLVTTQTASGPLLTTIEPVPVLNVLEPASGGAPTALLLFVTEQDYRVLAPAILNNSVQIGLIPQNGSFTAPETITLSTAPAPATGSGNPGTRVTTSPPPSAQTQASGSKAGGR</sequence>
<comment type="caution">
    <text evidence="3">The sequence shown here is derived from an EMBL/GenBank/DDBJ whole genome shotgun (WGS) entry which is preliminary data.</text>
</comment>
<evidence type="ECO:0000313" key="4">
    <source>
        <dbReference type="Proteomes" id="UP000053557"/>
    </source>
</evidence>
<feature type="domain" description="SAF" evidence="2">
    <location>
        <begin position="33"/>
        <end position="95"/>
    </location>
</feature>
<gene>
    <name evidence="3" type="ORF">ATW55_11840</name>
</gene>
<dbReference type="Gene3D" id="3.90.1210.10">
    <property type="entry name" value="Antifreeze-like/N-acetylneuraminic acid synthase C-terminal domain"/>
    <property type="match status" value="1"/>
</dbReference>